<dbReference type="InterPro" id="IPR014710">
    <property type="entry name" value="RmlC-like_jellyroll"/>
</dbReference>
<evidence type="ECO:0000313" key="7">
    <source>
        <dbReference type="Proteomes" id="UP000239724"/>
    </source>
</evidence>
<evidence type="ECO:0000259" key="4">
    <source>
        <dbReference type="PROSITE" id="PS50042"/>
    </source>
</evidence>
<sequence>MSACNTASVVGQHHVPFLVLDHPRLGSRVTCTAEETIYCDGDRAEHWYEVVSGGVRACKLLPDGRRQVVEFYLPGDQFGFDDLDGLHSVSTEAVAAQRTVLLRHNRRRLNSKVASDAGLSNRVRDLVQRSLMQTRFHLMILGRLEALERVASFLLEMDTRLFGQPGHDASGSFTLPMDRKDVADHLGITPETLSRCMQALRRSGTIAFPSQRQVMILDRETLTSMSGGALDLAAGVFSHGADRLPAVA</sequence>
<dbReference type="AlphaFoldDB" id="A0A2S6MZT9"/>
<protein>
    <recommendedName>
        <fullName evidence="8">HTH crp-type domain-containing protein</fullName>
    </recommendedName>
</protein>
<dbReference type="PRINTS" id="PR00034">
    <property type="entry name" value="HTHCRP"/>
</dbReference>
<evidence type="ECO:0000256" key="3">
    <source>
        <dbReference type="ARBA" id="ARBA00023163"/>
    </source>
</evidence>
<dbReference type="InterPro" id="IPR018490">
    <property type="entry name" value="cNMP-bd_dom_sf"/>
</dbReference>
<organism evidence="6 7">
    <name type="scientific">Rhodopila globiformis</name>
    <name type="common">Rhodopseudomonas globiformis</name>
    <dbReference type="NCBI Taxonomy" id="1071"/>
    <lineage>
        <taxon>Bacteria</taxon>
        <taxon>Pseudomonadati</taxon>
        <taxon>Pseudomonadota</taxon>
        <taxon>Alphaproteobacteria</taxon>
        <taxon>Acetobacterales</taxon>
        <taxon>Acetobacteraceae</taxon>
        <taxon>Rhodopila</taxon>
    </lineage>
</organism>
<dbReference type="InterPro" id="IPR050397">
    <property type="entry name" value="Env_Response_Regulators"/>
</dbReference>
<dbReference type="Gene3D" id="2.60.120.10">
    <property type="entry name" value="Jelly Rolls"/>
    <property type="match status" value="1"/>
</dbReference>
<evidence type="ECO:0000256" key="1">
    <source>
        <dbReference type="ARBA" id="ARBA00023015"/>
    </source>
</evidence>
<keyword evidence="3" id="KW-0804">Transcription</keyword>
<evidence type="ECO:0008006" key="8">
    <source>
        <dbReference type="Google" id="ProtNLM"/>
    </source>
</evidence>
<dbReference type="Pfam" id="PF00027">
    <property type="entry name" value="cNMP_binding"/>
    <property type="match status" value="1"/>
</dbReference>
<gene>
    <name evidence="6" type="ORF">CCS01_26150</name>
</gene>
<dbReference type="OrthoDB" id="7584044at2"/>
<dbReference type="RefSeq" id="WP_104521767.1">
    <property type="nucleotide sequence ID" value="NZ_NHRY01000252.1"/>
</dbReference>
<evidence type="ECO:0000256" key="2">
    <source>
        <dbReference type="ARBA" id="ARBA00023125"/>
    </source>
</evidence>
<keyword evidence="7" id="KW-1185">Reference proteome</keyword>
<dbReference type="CDD" id="cd00038">
    <property type="entry name" value="CAP_ED"/>
    <property type="match status" value="1"/>
</dbReference>
<dbReference type="InterPro" id="IPR000595">
    <property type="entry name" value="cNMP-bd_dom"/>
</dbReference>
<dbReference type="Pfam" id="PF13545">
    <property type="entry name" value="HTH_Crp_2"/>
    <property type="match status" value="1"/>
</dbReference>
<dbReference type="PROSITE" id="PS50042">
    <property type="entry name" value="CNMP_BINDING_3"/>
    <property type="match status" value="1"/>
</dbReference>
<dbReference type="GO" id="GO:0003700">
    <property type="term" value="F:DNA-binding transcription factor activity"/>
    <property type="evidence" value="ECO:0007669"/>
    <property type="project" value="TreeGrafter"/>
</dbReference>
<evidence type="ECO:0000259" key="5">
    <source>
        <dbReference type="PROSITE" id="PS51063"/>
    </source>
</evidence>
<proteinExistence type="predicted"/>
<evidence type="ECO:0000313" key="6">
    <source>
        <dbReference type="EMBL" id="PPQ27894.1"/>
    </source>
</evidence>
<feature type="domain" description="HTH crp-type" evidence="5">
    <location>
        <begin position="144"/>
        <end position="220"/>
    </location>
</feature>
<keyword evidence="2" id="KW-0238">DNA-binding</keyword>
<dbReference type="GO" id="GO:0005829">
    <property type="term" value="C:cytosol"/>
    <property type="evidence" value="ECO:0007669"/>
    <property type="project" value="TreeGrafter"/>
</dbReference>
<dbReference type="InterPro" id="IPR036388">
    <property type="entry name" value="WH-like_DNA-bd_sf"/>
</dbReference>
<dbReference type="InterPro" id="IPR012318">
    <property type="entry name" value="HTH_CRP"/>
</dbReference>
<dbReference type="PROSITE" id="PS51063">
    <property type="entry name" value="HTH_CRP_2"/>
    <property type="match status" value="1"/>
</dbReference>
<dbReference type="GO" id="GO:0003677">
    <property type="term" value="F:DNA binding"/>
    <property type="evidence" value="ECO:0007669"/>
    <property type="project" value="UniProtKB-KW"/>
</dbReference>
<dbReference type="PANTHER" id="PTHR24567">
    <property type="entry name" value="CRP FAMILY TRANSCRIPTIONAL REGULATORY PROTEIN"/>
    <property type="match status" value="1"/>
</dbReference>
<dbReference type="PANTHER" id="PTHR24567:SF75">
    <property type="entry name" value="FUMARATE AND NITRATE REDUCTION REGULATORY PROTEIN"/>
    <property type="match status" value="1"/>
</dbReference>
<dbReference type="EMBL" id="NHRY01000252">
    <property type="protein sequence ID" value="PPQ27894.1"/>
    <property type="molecule type" value="Genomic_DNA"/>
</dbReference>
<dbReference type="SMART" id="SM00100">
    <property type="entry name" value="cNMP"/>
    <property type="match status" value="1"/>
</dbReference>
<feature type="domain" description="Cyclic nucleotide-binding" evidence="4">
    <location>
        <begin position="35"/>
        <end position="79"/>
    </location>
</feature>
<dbReference type="InterPro" id="IPR036390">
    <property type="entry name" value="WH_DNA-bd_sf"/>
</dbReference>
<reference evidence="6 7" key="1">
    <citation type="journal article" date="2018" name="Arch. Microbiol.">
        <title>New insights into the metabolic potential of the phototrophic purple bacterium Rhodopila globiformis DSM 161(T) from its draft genome sequence and evidence for a vanadium-dependent nitrogenase.</title>
        <authorList>
            <person name="Imhoff J.F."/>
            <person name="Rahn T."/>
            <person name="Kunzel S."/>
            <person name="Neulinger S.C."/>
        </authorList>
    </citation>
    <scope>NUCLEOTIDE SEQUENCE [LARGE SCALE GENOMIC DNA]</scope>
    <source>
        <strain evidence="6 7">DSM 161</strain>
    </source>
</reference>
<dbReference type="SUPFAM" id="SSF46785">
    <property type="entry name" value="Winged helix' DNA-binding domain"/>
    <property type="match status" value="1"/>
</dbReference>
<accession>A0A2S6MZT9</accession>
<dbReference type="Proteomes" id="UP000239724">
    <property type="component" value="Unassembled WGS sequence"/>
</dbReference>
<name>A0A2S6MZT9_RHOGL</name>
<dbReference type="SUPFAM" id="SSF51206">
    <property type="entry name" value="cAMP-binding domain-like"/>
    <property type="match status" value="1"/>
</dbReference>
<comment type="caution">
    <text evidence="6">The sequence shown here is derived from an EMBL/GenBank/DDBJ whole genome shotgun (WGS) entry which is preliminary data.</text>
</comment>
<dbReference type="Gene3D" id="1.10.10.10">
    <property type="entry name" value="Winged helix-like DNA-binding domain superfamily/Winged helix DNA-binding domain"/>
    <property type="match status" value="1"/>
</dbReference>
<dbReference type="SMART" id="SM00419">
    <property type="entry name" value="HTH_CRP"/>
    <property type="match status" value="1"/>
</dbReference>
<keyword evidence="1" id="KW-0805">Transcription regulation</keyword>